<dbReference type="AlphaFoldDB" id="A0A2M6XC27"/>
<comment type="similarity">
    <text evidence="1 5">Belongs to the universal ribosomal protein uL29 family.</text>
</comment>
<evidence type="ECO:0000313" key="6">
    <source>
        <dbReference type="EMBL" id="PIU03231.1"/>
    </source>
</evidence>
<evidence type="ECO:0000256" key="5">
    <source>
        <dbReference type="HAMAP-Rule" id="MF_00374"/>
    </source>
</evidence>
<evidence type="ECO:0000256" key="1">
    <source>
        <dbReference type="ARBA" id="ARBA00009254"/>
    </source>
</evidence>
<dbReference type="InterPro" id="IPR001854">
    <property type="entry name" value="Ribosomal_uL29"/>
</dbReference>
<evidence type="ECO:0000256" key="2">
    <source>
        <dbReference type="ARBA" id="ARBA00022980"/>
    </source>
</evidence>
<gene>
    <name evidence="5" type="primary">rpmC</name>
    <name evidence="6" type="ORF">COT44_04150</name>
</gene>
<keyword evidence="2 5" id="KW-0689">Ribosomal protein</keyword>
<dbReference type="GO" id="GO:1990904">
    <property type="term" value="C:ribonucleoprotein complex"/>
    <property type="evidence" value="ECO:0007669"/>
    <property type="project" value="UniProtKB-KW"/>
</dbReference>
<comment type="caution">
    <text evidence="6">The sequence shown here is derived from an EMBL/GenBank/DDBJ whole genome shotgun (WGS) entry which is preliminary data.</text>
</comment>
<proteinExistence type="inferred from homology"/>
<dbReference type="GO" id="GO:0005840">
    <property type="term" value="C:ribosome"/>
    <property type="evidence" value="ECO:0007669"/>
    <property type="project" value="UniProtKB-KW"/>
</dbReference>
<dbReference type="Proteomes" id="UP000228996">
    <property type="component" value="Unassembled WGS sequence"/>
</dbReference>
<evidence type="ECO:0000256" key="4">
    <source>
        <dbReference type="ARBA" id="ARBA00035204"/>
    </source>
</evidence>
<evidence type="ECO:0000313" key="7">
    <source>
        <dbReference type="Proteomes" id="UP000228996"/>
    </source>
</evidence>
<evidence type="ECO:0000256" key="3">
    <source>
        <dbReference type="ARBA" id="ARBA00023274"/>
    </source>
</evidence>
<name>A0A2M6XC27_9BACT</name>
<accession>A0A2M6XC27</accession>
<dbReference type="GO" id="GO:0006412">
    <property type="term" value="P:translation"/>
    <property type="evidence" value="ECO:0007669"/>
    <property type="project" value="UniProtKB-UniRule"/>
</dbReference>
<dbReference type="Gene3D" id="1.10.287.310">
    <property type="match status" value="1"/>
</dbReference>
<organism evidence="6 7">
    <name type="scientific">Candidatus Shapirobacteria bacterium CG08_land_8_20_14_0_20_39_18</name>
    <dbReference type="NCBI Taxonomy" id="1974883"/>
    <lineage>
        <taxon>Bacteria</taxon>
        <taxon>Candidatus Shapironibacteriota</taxon>
    </lineage>
</organism>
<dbReference type="InterPro" id="IPR036049">
    <property type="entry name" value="Ribosomal_uL29_sf"/>
</dbReference>
<keyword evidence="3 5" id="KW-0687">Ribonucleoprotein</keyword>
<dbReference type="GO" id="GO:0003735">
    <property type="term" value="F:structural constituent of ribosome"/>
    <property type="evidence" value="ECO:0007669"/>
    <property type="project" value="InterPro"/>
</dbReference>
<reference evidence="7" key="1">
    <citation type="submission" date="2017-09" db="EMBL/GenBank/DDBJ databases">
        <title>Depth-based differentiation of microbial function through sediment-hosted aquifers and enrichment of novel symbionts in the deep terrestrial subsurface.</title>
        <authorList>
            <person name="Probst A.J."/>
            <person name="Ladd B."/>
            <person name="Jarett J.K."/>
            <person name="Geller-Mcgrath D.E."/>
            <person name="Sieber C.M.K."/>
            <person name="Emerson J.B."/>
            <person name="Anantharaman K."/>
            <person name="Thomas B.C."/>
            <person name="Malmstrom R."/>
            <person name="Stieglmeier M."/>
            <person name="Klingl A."/>
            <person name="Woyke T."/>
            <person name="Ryan C.M."/>
            <person name="Banfield J.F."/>
        </authorList>
    </citation>
    <scope>NUCLEOTIDE SEQUENCE [LARGE SCALE GENOMIC DNA]</scope>
</reference>
<protein>
    <recommendedName>
        <fullName evidence="4 5">Large ribosomal subunit protein uL29</fullName>
    </recommendedName>
</protein>
<dbReference type="SUPFAM" id="SSF46561">
    <property type="entry name" value="Ribosomal protein L29 (L29p)"/>
    <property type="match status" value="1"/>
</dbReference>
<dbReference type="HAMAP" id="MF_00374">
    <property type="entry name" value="Ribosomal_uL29"/>
    <property type="match status" value="1"/>
</dbReference>
<sequence length="66" mass="7822">MKRKDLKELHLKTPTELTELLKKTEQEFIKAGLELRMGKIKNWRLPATKRHEIAQIKSIARQKEAK</sequence>
<dbReference type="EMBL" id="PEYO01000020">
    <property type="protein sequence ID" value="PIU03231.1"/>
    <property type="molecule type" value="Genomic_DNA"/>
</dbReference>